<keyword evidence="3" id="KW-1185">Reference proteome</keyword>
<evidence type="ECO:0000259" key="1">
    <source>
        <dbReference type="PROSITE" id="PS50097"/>
    </source>
</evidence>
<feature type="non-terminal residue" evidence="2">
    <location>
        <position position="1"/>
    </location>
</feature>
<dbReference type="InterPro" id="IPR000210">
    <property type="entry name" value="BTB/POZ_dom"/>
</dbReference>
<organism evidence="2 3">
    <name type="scientific">Sistotremastrum niveocremeum HHB9708</name>
    <dbReference type="NCBI Taxonomy" id="1314777"/>
    <lineage>
        <taxon>Eukaryota</taxon>
        <taxon>Fungi</taxon>
        <taxon>Dikarya</taxon>
        <taxon>Basidiomycota</taxon>
        <taxon>Agaricomycotina</taxon>
        <taxon>Agaricomycetes</taxon>
        <taxon>Sistotremastrales</taxon>
        <taxon>Sistotremastraceae</taxon>
        <taxon>Sertulicium</taxon>
        <taxon>Sertulicium niveocremeum</taxon>
    </lineage>
</organism>
<evidence type="ECO:0000313" key="3">
    <source>
        <dbReference type="Proteomes" id="UP000076722"/>
    </source>
</evidence>
<feature type="domain" description="BTB" evidence="1">
    <location>
        <begin position="2"/>
        <end position="65"/>
    </location>
</feature>
<proteinExistence type="predicted"/>
<name>A0A164SXX2_9AGAM</name>
<accession>A0A164SXX2</accession>
<dbReference type="Gene3D" id="3.30.710.10">
    <property type="entry name" value="Potassium Channel Kv1.1, Chain A"/>
    <property type="match status" value="1"/>
</dbReference>
<dbReference type="EMBL" id="KV419412">
    <property type="protein sequence ID" value="KZS91900.1"/>
    <property type="molecule type" value="Genomic_DNA"/>
</dbReference>
<dbReference type="STRING" id="1314777.A0A164SXX2"/>
<dbReference type="Proteomes" id="UP000076722">
    <property type="component" value="Unassembled WGS sequence"/>
</dbReference>
<gene>
    <name evidence="2" type="ORF">SISNIDRAFT_393178</name>
</gene>
<sequence>DSDLTIRTSDKVEFRVHKSILSFASGVFKDMLGLDSLPSSNVSPQKIVDVTEDGESMEAVLRYIYPLPHPIFKTMDQIVMMLDLSDKYNVPVINAAMQECLLANSFFKKHLLRTFAISKKYQLLKVEAAVVPE</sequence>
<dbReference type="SUPFAM" id="SSF54695">
    <property type="entry name" value="POZ domain"/>
    <property type="match status" value="1"/>
</dbReference>
<dbReference type="Pfam" id="PF00651">
    <property type="entry name" value="BTB"/>
    <property type="match status" value="1"/>
</dbReference>
<dbReference type="PROSITE" id="PS50097">
    <property type="entry name" value="BTB"/>
    <property type="match status" value="1"/>
</dbReference>
<reference evidence="2 3" key="1">
    <citation type="journal article" date="2016" name="Mol. Biol. Evol.">
        <title>Comparative Genomics of Early-Diverging Mushroom-Forming Fungi Provides Insights into the Origins of Lignocellulose Decay Capabilities.</title>
        <authorList>
            <person name="Nagy L.G."/>
            <person name="Riley R."/>
            <person name="Tritt A."/>
            <person name="Adam C."/>
            <person name="Daum C."/>
            <person name="Floudas D."/>
            <person name="Sun H."/>
            <person name="Yadav J.S."/>
            <person name="Pangilinan J."/>
            <person name="Larsson K.H."/>
            <person name="Matsuura K."/>
            <person name="Barry K."/>
            <person name="Labutti K."/>
            <person name="Kuo R."/>
            <person name="Ohm R.A."/>
            <person name="Bhattacharya S.S."/>
            <person name="Shirouzu T."/>
            <person name="Yoshinaga Y."/>
            <person name="Martin F.M."/>
            <person name="Grigoriev I.V."/>
            <person name="Hibbett D.S."/>
        </authorList>
    </citation>
    <scope>NUCLEOTIDE SEQUENCE [LARGE SCALE GENOMIC DNA]</scope>
    <source>
        <strain evidence="2 3">HHB9708</strain>
    </source>
</reference>
<evidence type="ECO:0000313" key="2">
    <source>
        <dbReference type="EMBL" id="KZS91900.1"/>
    </source>
</evidence>
<dbReference type="SMART" id="SM00225">
    <property type="entry name" value="BTB"/>
    <property type="match status" value="1"/>
</dbReference>
<dbReference type="InterPro" id="IPR011333">
    <property type="entry name" value="SKP1/BTB/POZ_sf"/>
</dbReference>
<dbReference type="AlphaFoldDB" id="A0A164SXX2"/>
<dbReference type="OrthoDB" id="3164835at2759"/>
<feature type="non-terminal residue" evidence="2">
    <location>
        <position position="133"/>
    </location>
</feature>
<protein>
    <recommendedName>
        <fullName evidence="1">BTB domain-containing protein</fullName>
    </recommendedName>
</protein>
<dbReference type="CDD" id="cd18186">
    <property type="entry name" value="BTB_POZ_ZBTB_KLHL-like"/>
    <property type="match status" value="1"/>
</dbReference>